<organism evidence="3 4">
    <name type="scientific">Cladonia borealis</name>
    <dbReference type="NCBI Taxonomy" id="184061"/>
    <lineage>
        <taxon>Eukaryota</taxon>
        <taxon>Fungi</taxon>
        <taxon>Dikarya</taxon>
        <taxon>Ascomycota</taxon>
        <taxon>Pezizomycotina</taxon>
        <taxon>Lecanoromycetes</taxon>
        <taxon>OSLEUM clade</taxon>
        <taxon>Lecanoromycetidae</taxon>
        <taxon>Lecanorales</taxon>
        <taxon>Lecanorineae</taxon>
        <taxon>Cladoniaceae</taxon>
        <taxon>Cladonia</taxon>
    </lineage>
</organism>
<accession>A0AA39R7M9</accession>
<evidence type="ECO:0000256" key="1">
    <source>
        <dbReference type="SAM" id="MobiDB-lite"/>
    </source>
</evidence>
<comment type="caution">
    <text evidence="3">The sequence shown here is derived from an EMBL/GenBank/DDBJ whole genome shotgun (WGS) entry which is preliminary data.</text>
</comment>
<evidence type="ECO:0000259" key="2">
    <source>
        <dbReference type="Pfam" id="PF10441"/>
    </source>
</evidence>
<protein>
    <recommendedName>
        <fullName evidence="2">Nucleolar 27S pre-rRNA processing Urb2/Npa2 C-terminal domain-containing protein</fullName>
    </recommendedName>
</protein>
<dbReference type="EMBL" id="JAFEKC020000003">
    <property type="protein sequence ID" value="KAK0515596.1"/>
    <property type="molecule type" value="Genomic_DNA"/>
</dbReference>
<gene>
    <name evidence="3" type="ORF">JMJ35_001630</name>
</gene>
<dbReference type="InterPro" id="IPR052609">
    <property type="entry name" value="Ribosome_Biogenesis_Reg"/>
</dbReference>
<feature type="region of interest" description="Disordered" evidence="1">
    <location>
        <begin position="139"/>
        <end position="179"/>
    </location>
</feature>
<dbReference type="PANTHER" id="PTHR15682:SF2">
    <property type="entry name" value="UNHEALTHY RIBOSOME BIOGENESIS PROTEIN 2 HOMOLOG"/>
    <property type="match status" value="1"/>
</dbReference>
<name>A0AA39R7M9_9LECA</name>
<feature type="compositionally biased region" description="Acidic residues" evidence="1">
    <location>
        <begin position="142"/>
        <end position="152"/>
    </location>
</feature>
<dbReference type="PANTHER" id="PTHR15682">
    <property type="entry name" value="UNHEALTHY RIBOSOME BIOGENESIS PROTEIN 2 HOMOLOG"/>
    <property type="match status" value="1"/>
</dbReference>
<evidence type="ECO:0000313" key="4">
    <source>
        <dbReference type="Proteomes" id="UP001166286"/>
    </source>
</evidence>
<keyword evidence="4" id="KW-1185">Reference proteome</keyword>
<evidence type="ECO:0000313" key="3">
    <source>
        <dbReference type="EMBL" id="KAK0515596.1"/>
    </source>
</evidence>
<sequence>MVRTASSDSNAQLSILTVHKSKEPFPAQIATVCRILGIDIDVCWTNGLDSGSAALPYQYNASDPRPQWALKWLLKNLQHEDLEPNSPCLSFRSWLLLRELVVRVHPSKTASLLKGYKFISLVCNTLQWLYQNHDEGLSQPISEDDESMDTSSEDGNAIAGSARTSKKRRSDGTEIAPSQRTPTSALVAIDKVFLALCAAVGQLVALTRESAHIKSLTAEHTKSALRSDREEAARILGSALFLTNYLLQKPNRTSDRRKPAAWEGREHLEATAYRFCVSNTIDLWNFRSLARHIASDDDNTTRSAPIQDSPRANDMDQHAFRTHCMLPALQLLHNCREWSSPEKDMEAVTTSLEDLLITFTVLPFRASFVGTKESSQLQFTNHATPLKEDLVSALRSYHYPKLKANSSLGRGIYEAQRQALKTQNHLKITYVSLLFEIALSLRPVSKSTNSRAEDFWLEELFGQLIDCAGILMTPTSTVKAHKDFTRLVGWMLQKCVDHKLRLSLSRIQGILDQFSGFFSSNCGDTVEWSVVSLCLQIDSNAFVVPDSSGEASLSHSTRYPNKYLSALFSNISNEHFEASQNYEFLLTGIVLPLCSAFTDARDLDGFIHHWIEQISIHEERQSEKKGLSLNIPCLWQDERLLQLVAQLAESKLTPGQLDHLASSVSKGLAPSMPSTSISPSLSLASLVILDCLFAGIYQEATLKTLAETAQSVFSMLGAHLSDCLDHSLVHKWRMWRIKTTIADRWVTLRHSPLFKGSVQSAICTASEVLNRMCLGTSPDGEADWGEELFAFRFLLHVAVIEGSGTTLQFPSQTRLVSAVAKIIDMMEPFCHRISHDHFQTIKLPAYVPRWDEFDTVVKSINTLYLGCVADILISPVALSFLDAETQKRLIEQLYWFAVYQQRLSDSMPSGSIDNSWPWKMLLRAEILSEHATMTRIIRRFQIDHFLVISDFGDPKHWDMEVADYTLTFRGILEIPVQALDRHQRSKIANRVLHILLNAKLSSVAAANDHLNMLTKLLGIPNKSMEILAYETISEGKSALTNEDVALLRLAGVLDSTLAWSDDLIHCVTALERLTRRVISYLFATLDHASSTEYLQAIYHRLAEVLELGYREKKDLSSCFTAMAKELLNAYAKRRDSLSYSLGPILRTLDATRLYHLETILRQLGKSPRQWESQGAYSLKPPRQRHRLGIDLECLAGYSELLCIHPRLREISLELFGSSGLQIYLRQVSLKLQYDDTFWLKKDICGYDYLATRLAKVELLLDARDLRLHPGIPDVTRRIHYFKPTKERNNLLVSVREMMSSLGLENKKELCFENDQGRCLNYSEVYVIGMALDSLKEQEVEELRGPISRTFALLCRSLFKPVVFGDCMLSMQCISMIMQTYPRIITQWHIDNLLSAISTKASYLEKRKGEKHSSMIFTGLCRLFATILTILRTKIGGRYHLVICALQSLLRCLFIPFTATNSSHEAPSAFTENHAAAYARVLTTLCDPTVSSVTRSRYRSRPELNDETKKAKDMAGQHLPYVIMEYCDCQLKGRLLPEMKTALNPGLYAVLAVMSQEAMRTMNEAMHESARAIWKALYEDYRRFGRNGGF</sequence>
<feature type="domain" description="Nucleolar 27S pre-rRNA processing Urb2/Npa2 C-terminal" evidence="2">
    <location>
        <begin position="1370"/>
        <end position="1585"/>
    </location>
</feature>
<dbReference type="InterPro" id="IPR018849">
    <property type="entry name" value="Urb2/Npa2_C"/>
</dbReference>
<reference evidence="3" key="1">
    <citation type="submission" date="2023-03" db="EMBL/GenBank/DDBJ databases">
        <title>Complete genome of Cladonia borealis.</title>
        <authorList>
            <person name="Park H."/>
        </authorList>
    </citation>
    <scope>NUCLEOTIDE SEQUENCE</scope>
    <source>
        <strain evidence="3">ANT050790</strain>
    </source>
</reference>
<dbReference type="Proteomes" id="UP001166286">
    <property type="component" value="Unassembled WGS sequence"/>
</dbReference>
<dbReference type="Pfam" id="PF10441">
    <property type="entry name" value="Urb2"/>
    <property type="match status" value="1"/>
</dbReference>
<proteinExistence type="predicted"/>
<dbReference type="GO" id="GO:0005730">
    <property type="term" value="C:nucleolus"/>
    <property type="evidence" value="ECO:0007669"/>
    <property type="project" value="TreeGrafter"/>
</dbReference>
<dbReference type="GO" id="GO:0042254">
    <property type="term" value="P:ribosome biogenesis"/>
    <property type="evidence" value="ECO:0007669"/>
    <property type="project" value="TreeGrafter"/>
</dbReference>